<organism evidence="1 2">
    <name type="scientific">Bauhinia variegata</name>
    <name type="common">Purple orchid tree</name>
    <name type="synonym">Phanera variegata</name>
    <dbReference type="NCBI Taxonomy" id="167791"/>
    <lineage>
        <taxon>Eukaryota</taxon>
        <taxon>Viridiplantae</taxon>
        <taxon>Streptophyta</taxon>
        <taxon>Embryophyta</taxon>
        <taxon>Tracheophyta</taxon>
        <taxon>Spermatophyta</taxon>
        <taxon>Magnoliopsida</taxon>
        <taxon>eudicotyledons</taxon>
        <taxon>Gunneridae</taxon>
        <taxon>Pentapetalae</taxon>
        <taxon>rosids</taxon>
        <taxon>fabids</taxon>
        <taxon>Fabales</taxon>
        <taxon>Fabaceae</taxon>
        <taxon>Cercidoideae</taxon>
        <taxon>Cercideae</taxon>
        <taxon>Bauhiniinae</taxon>
        <taxon>Bauhinia</taxon>
    </lineage>
</organism>
<comment type="caution">
    <text evidence="1">The sequence shown here is derived from an EMBL/GenBank/DDBJ whole genome shotgun (WGS) entry which is preliminary data.</text>
</comment>
<evidence type="ECO:0000313" key="1">
    <source>
        <dbReference type="EMBL" id="KAI4333976.1"/>
    </source>
</evidence>
<keyword evidence="2" id="KW-1185">Reference proteome</keyword>
<protein>
    <submittedName>
        <fullName evidence="1">Uncharacterized protein</fullName>
    </submittedName>
</protein>
<dbReference type="Proteomes" id="UP000828941">
    <property type="component" value="Chromosome 7"/>
</dbReference>
<evidence type="ECO:0000313" key="2">
    <source>
        <dbReference type="Proteomes" id="UP000828941"/>
    </source>
</evidence>
<reference evidence="1 2" key="1">
    <citation type="journal article" date="2022" name="DNA Res.">
        <title>Chromosomal-level genome assembly of the orchid tree Bauhinia variegata (Leguminosae; Cercidoideae) supports the allotetraploid origin hypothesis of Bauhinia.</title>
        <authorList>
            <person name="Zhong Y."/>
            <person name="Chen Y."/>
            <person name="Zheng D."/>
            <person name="Pang J."/>
            <person name="Liu Y."/>
            <person name="Luo S."/>
            <person name="Meng S."/>
            <person name="Qian L."/>
            <person name="Wei D."/>
            <person name="Dai S."/>
            <person name="Zhou R."/>
        </authorList>
    </citation>
    <scope>NUCLEOTIDE SEQUENCE [LARGE SCALE GENOMIC DNA]</scope>
    <source>
        <strain evidence="1">BV-YZ2020</strain>
    </source>
</reference>
<sequence>MESFDSFANDGGDQPHRSPTTRPFDDDSFTGYDPGLSSQHYDSTFTHSDDYTDPPPIADDDLTSEHRPNASTDNNTYSDNPHSPEAYGFGLSTPNPDYVSPFESAVPENNGARTDYGAADDGIFTSDGPILPDPIQMQEEGFARREWRRQNAMHLEEKERREKEMRNQIIKEADEYKESFYEKRRLNCETNKANNREREKLYLANQEKFHKEADKHYWKAIAELIPREVPNIEKRRGKKEAENKPSINVIQGPKPGKPTDMSRMRQMILKLKTNPPPHMMPPPPKIDKDVKDSKDAKEEKDAKNGKSSTPTAAETAADKKLASPVKYDAANAATHQYKPEDPAVPEGLPFMENKQWPSVETSGFAAWLVETIGSDY</sequence>
<accession>A0ACB9NFL7</accession>
<dbReference type="EMBL" id="CM039432">
    <property type="protein sequence ID" value="KAI4333976.1"/>
    <property type="molecule type" value="Genomic_DNA"/>
</dbReference>
<gene>
    <name evidence="1" type="ORF">L6164_018721</name>
</gene>
<proteinExistence type="predicted"/>
<name>A0ACB9NFL7_BAUVA</name>